<proteinExistence type="inferred from homology"/>
<comment type="similarity">
    <text evidence="2">Belongs to the 'GDSL' lipolytic enzyme family.</text>
</comment>
<evidence type="ECO:0000256" key="4">
    <source>
        <dbReference type="ARBA" id="ARBA00022729"/>
    </source>
</evidence>
<accession>A0ABQ9LUQ8</accession>
<evidence type="ECO:0000256" key="1">
    <source>
        <dbReference type="ARBA" id="ARBA00004613"/>
    </source>
</evidence>
<evidence type="ECO:0000256" key="7">
    <source>
        <dbReference type="ARBA" id="ARBA00023098"/>
    </source>
</evidence>
<dbReference type="PANTHER" id="PTHR45650:SF32">
    <property type="entry name" value="GDSL-LIKE LIPASE_ACYLHYDROLASE"/>
    <property type="match status" value="1"/>
</dbReference>
<dbReference type="EMBL" id="JARPOI010000010">
    <property type="protein sequence ID" value="KAJ9171058.1"/>
    <property type="molecule type" value="Genomic_DNA"/>
</dbReference>
<dbReference type="InterPro" id="IPR001087">
    <property type="entry name" value="GDSL"/>
</dbReference>
<keyword evidence="7" id="KW-0443">Lipid metabolism</keyword>
<comment type="subcellular location">
    <subcellularLocation>
        <location evidence="1">Secreted</location>
    </subcellularLocation>
</comment>
<organism evidence="8 9">
    <name type="scientific">Hevea brasiliensis</name>
    <name type="common">Para rubber tree</name>
    <name type="synonym">Siphonia brasiliensis</name>
    <dbReference type="NCBI Taxonomy" id="3981"/>
    <lineage>
        <taxon>Eukaryota</taxon>
        <taxon>Viridiplantae</taxon>
        <taxon>Streptophyta</taxon>
        <taxon>Embryophyta</taxon>
        <taxon>Tracheophyta</taxon>
        <taxon>Spermatophyta</taxon>
        <taxon>Magnoliopsida</taxon>
        <taxon>eudicotyledons</taxon>
        <taxon>Gunneridae</taxon>
        <taxon>Pentapetalae</taxon>
        <taxon>rosids</taxon>
        <taxon>fabids</taxon>
        <taxon>Malpighiales</taxon>
        <taxon>Euphorbiaceae</taxon>
        <taxon>Crotonoideae</taxon>
        <taxon>Micrandreae</taxon>
        <taxon>Hevea</taxon>
    </lineage>
</organism>
<evidence type="ECO:0000256" key="3">
    <source>
        <dbReference type="ARBA" id="ARBA00022525"/>
    </source>
</evidence>
<sequence length="270" mass="29494">MMVITTTLNSLAKSNCLPYGDLIGLPPLPPFAITFSTGRDILNGVNYASAAAGILDETGKYLGDRYALSQQIQNFTSTLSQLKTQMEDKKLIQYLAKSLVIMNVGSNDCINNYLLPSMYSTSFNYNPKDYADLPIKSYTEQLSVLHGLGLRKFLLAAVGPLGCIPNQLATGVAPPGKCVSFVNDMVEIFNMPLKSTVDQLNKEHTQNGTVFVYGNTYKAFFDLLNNLTSYGFEVTDRGCCGIGRNQGLINCLPLAVPCFNRDQLPSNPSL</sequence>
<evidence type="ECO:0000256" key="6">
    <source>
        <dbReference type="ARBA" id="ARBA00022963"/>
    </source>
</evidence>
<keyword evidence="9" id="KW-1185">Reference proteome</keyword>
<reference evidence="8 9" key="1">
    <citation type="journal article" date="2023" name="Plant Biotechnol. J.">
        <title>Chromosome-level wild Hevea brasiliensis genome provides new tools for genomic-assisted breeding and valuable loci to elevate rubber yield.</title>
        <authorList>
            <person name="Cheng H."/>
            <person name="Song X."/>
            <person name="Hu Y."/>
            <person name="Wu T."/>
            <person name="Yang Q."/>
            <person name="An Z."/>
            <person name="Feng S."/>
            <person name="Deng Z."/>
            <person name="Wu W."/>
            <person name="Zeng X."/>
            <person name="Tu M."/>
            <person name="Wang X."/>
            <person name="Huang H."/>
        </authorList>
    </citation>
    <scope>NUCLEOTIDE SEQUENCE [LARGE SCALE GENOMIC DNA]</scope>
    <source>
        <strain evidence="8">MT/VB/25A 57/8</strain>
    </source>
</reference>
<evidence type="ECO:0000256" key="5">
    <source>
        <dbReference type="ARBA" id="ARBA00022801"/>
    </source>
</evidence>
<keyword evidence="6" id="KW-0442">Lipid degradation</keyword>
<protein>
    <recommendedName>
        <fullName evidence="10">GDSL esterase/lipase</fullName>
    </recommendedName>
</protein>
<dbReference type="Gene3D" id="3.40.50.1110">
    <property type="entry name" value="SGNH hydrolase"/>
    <property type="match status" value="1"/>
</dbReference>
<comment type="caution">
    <text evidence="8">The sequence shown here is derived from an EMBL/GenBank/DDBJ whole genome shotgun (WGS) entry which is preliminary data.</text>
</comment>
<gene>
    <name evidence="8" type="ORF">P3X46_019108</name>
</gene>
<dbReference type="InterPro" id="IPR036514">
    <property type="entry name" value="SGNH_hydro_sf"/>
</dbReference>
<dbReference type="InterPro" id="IPR051238">
    <property type="entry name" value="GDSL_esterase/lipase"/>
</dbReference>
<keyword evidence="5" id="KW-0378">Hydrolase</keyword>
<evidence type="ECO:0000256" key="2">
    <source>
        <dbReference type="ARBA" id="ARBA00008668"/>
    </source>
</evidence>
<dbReference type="Proteomes" id="UP001174677">
    <property type="component" value="Chromosome 10"/>
</dbReference>
<dbReference type="Pfam" id="PF00657">
    <property type="entry name" value="Lipase_GDSL"/>
    <property type="match status" value="1"/>
</dbReference>
<keyword evidence="3" id="KW-0964">Secreted</keyword>
<name>A0ABQ9LUQ8_HEVBR</name>
<evidence type="ECO:0000313" key="9">
    <source>
        <dbReference type="Proteomes" id="UP001174677"/>
    </source>
</evidence>
<evidence type="ECO:0000313" key="8">
    <source>
        <dbReference type="EMBL" id="KAJ9171058.1"/>
    </source>
</evidence>
<evidence type="ECO:0008006" key="10">
    <source>
        <dbReference type="Google" id="ProtNLM"/>
    </source>
</evidence>
<keyword evidence="4" id="KW-0732">Signal</keyword>
<dbReference type="PANTHER" id="PTHR45650">
    <property type="entry name" value="GDSL-LIKE LIPASE/ACYLHYDROLASE-RELATED"/>
    <property type="match status" value="1"/>
</dbReference>